<evidence type="ECO:0000256" key="4">
    <source>
        <dbReference type="ARBA" id="ARBA00048707"/>
    </source>
</evidence>
<accession>A0AAJ6QVI5</accession>
<name>A0AAJ6QVI5_9ACAR</name>
<dbReference type="NCBIfam" id="TIGR00283">
    <property type="entry name" value="arch_pth2"/>
    <property type="match status" value="1"/>
</dbReference>
<dbReference type="Proteomes" id="UP000694867">
    <property type="component" value="Unplaced"/>
</dbReference>
<evidence type="ECO:0000256" key="5">
    <source>
        <dbReference type="SAM" id="Phobius"/>
    </source>
</evidence>
<keyword evidence="5" id="KW-1133">Transmembrane helix</keyword>
<dbReference type="KEGG" id="goe:100897644"/>
<dbReference type="PANTHER" id="PTHR12649">
    <property type="entry name" value="PEPTIDYL-TRNA HYDROLASE 2"/>
    <property type="match status" value="1"/>
</dbReference>
<dbReference type="InterPro" id="IPR002833">
    <property type="entry name" value="PTH2"/>
</dbReference>
<evidence type="ECO:0000256" key="2">
    <source>
        <dbReference type="ARBA" id="ARBA00022801"/>
    </source>
</evidence>
<dbReference type="NCBIfam" id="NF003314">
    <property type="entry name" value="PRK04322.1"/>
    <property type="match status" value="1"/>
</dbReference>
<dbReference type="AlphaFoldDB" id="A0AAJ6QVI5"/>
<dbReference type="Pfam" id="PF01981">
    <property type="entry name" value="PTH2"/>
    <property type="match status" value="1"/>
</dbReference>
<keyword evidence="5" id="KW-0812">Transmembrane</keyword>
<dbReference type="InterPro" id="IPR023476">
    <property type="entry name" value="Pep_tRNA_hydro_II_dom_sf"/>
</dbReference>
<comment type="similarity">
    <text evidence="3">Belongs to the PTH2 family.</text>
</comment>
<dbReference type="PANTHER" id="PTHR12649:SF11">
    <property type="entry name" value="PEPTIDYL-TRNA HYDROLASE 2, MITOCHONDRIAL"/>
    <property type="match status" value="1"/>
</dbReference>
<keyword evidence="2 7" id="KW-0378">Hydrolase</keyword>
<reference evidence="7" key="1">
    <citation type="submission" date="2025-08" db="UniProtKB">
        <authorList>
            <consortium name="RefSeq"/>
        </authorList>
    </citation>
    <scope>IDENTIFICATION</scope>
</reference>
<comment type="catalytic activity">
    <reaction evidence="4">
        <text>an N-acyl-L-alpha-aminoacyl-tRNA + H2O = an N-acyl-L-amino acid + a tRNA + H(+)</text>
        <dbReference type="Rhea" id="RHEA:54448"/>
        <dbReference type="Rhea" id="RHEA-COMP:10123"/>
        <dbReference type="Rhea" id="RHEA-COMP:13883"/>
        <dbReference type="ChEBI" id="CHEBI:15377"/>
        <dbReference type="ChEBI" id="CHEBI:15378"/>
        <dbReference type="ChEBI" id="CHEBI:59874"/>
        <dbReference type="ChEBI" id="CHEBI:78442"/>
        <dbReference type="ChEBI" id="CHEBI:138191"/>
        <dbReference type="EC" id="3.1.1.29"/>
    </reaction>
</comment>
<dbReference type="GO" id="GO:0004045">
    <property type="term" value="F:peptidyl-tRNA hydrolase activity"/>
    <property type="evidence" value="ECO:0007669"/>
    <property type="project" value="UniProtKB-EC"/>
</dbReference>
<dbReference type="RefSeq" id="XP_003747138.1">
    <property type="nucleotide sequence ID" value="XM_003747090.2"/>
</dbReference>
<evidence type="ECO:0000256" key="3">
    <source>
        <dbReference type="ARBA" id="ARBA00038050"/>
    </source>
</evidence>
<keyword evidence="6" id="KW-1185">Reference proteome</keyword>
<evidence type="ECO:0000313" key="7">
    <source>
        <dbReference type="RefSeq" id="XP_003747138.1"/>
    </source>
</evidence>
<dbReference type="GO" id="GO:0005829">
    <property type="term" value="C:cytosol"/>
    <property type="evidence" value="ECO:0007669"/>
    <property type="project" value="TreeGrafter"/>
</dbReference>
<dbReference type="PROSITE" id="PS51257">
    <property type="entry name" value="PROKAR_LIPOPROTEIN"/>
    <property type="match status" value="1"/>
</dbReference>
<dbReference type="FunFam" id="3.40.1490.10:FF:000001">
    <property type="entry name" value="Peptidyl-tRNA hydrolase 2"/>
    <property type="match status" value="1"/>
</dbReference>
<sequence>MEVLRDASFWTGVSVGVGSCAALGLLCAFRPRIGNFLPLRWFSSTAVRFADRMLGRDTKMVFVVRTDCKMQKGKIAAQCCHAAVMAYKRSVEEESPFLKPWEMSGQPKIVCRVDSGEEMESVGSKARDLGLIVAVVRDAGRTQVVPGTRTVLGIGPGPIELINQCTSQLKLL</sequence>
<evidence type="ECO:0000313" key="6">
    <source>
        <dbReference type="Proteomes" id="UP000694867"/>
    </source>
</evidence>
<keyword evidence="5" id="KW-0472">Membrane</keyword>
<protein>
    <recommendedName>
        <fullName evidence="1">peptidyl-tRNA hydrolase</fullName>
        <ecNumber evidence="1">3.1.1.29</ecNumber>
    </recommendedName>
</protein>
<dbReference type="EC" id="3.1.1.29" evidence="1"/>
<dbReference type="SUPFAM" id="SSF102462">
    <property type="entry name" value="Peptidyl-tRNA hydrolase II"/>
    <property type="match status" value="1"/>
</dbReference>
<organism evidence="6 7">
    <name type="scientific">Galendromus occidentalis</name>
    <name type="common">western predatory mite</name>
    <dbReference type="NCBI Taxonomy" id="34638"/>
    <lineage>
        <taxon>Eukaryota</taxon>
        <taxon>Metazoa</taxon>
        <taxon>Ecdysozoa</taxon>
        <taxon>Arthropoda</taxon>
        <taxon>Chelicerata</taxon>
        <taxon>Arachnida</taxon>
        <taxon>Acari</taxon>
        <taxon>Parasitiformes</taxon>
        <taxon>Mesostigmata</taxon>
        <taxon>Gamasina</taxon>
        <taxon>Phytoseioidea</taxon>
        <taxon>Phytoseiidae</taxon>
        <taxon>Typhlodrominae</taxon>
        <taxon>Galendromus</taxon>
    </lineage>
</organism>
<proteinExistence type="inferred from homology"/>
<dbReference type="Gene3D" id="3.40.1490.10">
    <property type="entry name" value="Bit1"/>
    <property type="match status" value="1"/>
</dbReference>
<feature type="transmembrane region" description="Helical" evidence="5">
    <location>
        <begin position="7"/>
        <end position="29"/>
    </location>
</feature>
<gene>
    <name evidence="7" type="primary">LOC100897644</name>
</gene>
<dbReference type="CDD" id="cd02430">
    <property type="entry name" value="PTH2"/>
    <property type="match status" value="1"/>
</dbReference>
<evidence type="ECO:0000256" key="1">
    <source>
        <dbReference type="ARBA" id="ARBA00013260"/>
    </source>
</evidence>
<dbReference type="GeneID" id="100897644"/>